<evidence type="ECO:0000313" key="3">
    <source>
        <dbReference type="Proteomes" id="UP000756132"/>
    </source>
</evidence>
<keyword evidence="3" id="KW-1185">Reference proteome</keyword>
<dbReference type="AlphaFoldDB" id="A0A9Q8UTH4"/>
<organism evidence="2 3">
    <name type="scientific">Passalora fulva</name>
    <name type="common">Tomato leaf mold</name>
    <name type="synonym">Cladosporium fulvum</name>
    <dbReference type="NCBI Taxonomy" id="5499"/>
    <lineage>
        <taxon>Eukaryota</taxon>
        <taxon>Fungi</taxon>
        <taxon>Dikarya</taxon>
        <taxon>Ascomycota</taxon>
        <taxon>Pezizomycotina</taxon>
        <taxon>Dothideomycetes</taxon>
        <taxon>Dothideomycetidae</taxon>
        <taxon>Mycosphaerellales</taxon>
        <taxon>Mycosphaerellaceae</taxon>
        <taxon>Fulvia</taxon>
    </lineage>
</organism>
<sequence>MASTAAMTAVFGTTELLEDILITATLQGMTHEELLLAQRVSRDWKATIEGSPLLQKLLGFRAATTDQDFEFLYQWSQRRLSLGDLSSQTRELQFAEQNGRSVTFDVFVSPLVSRVLDDWPLDFPIADKDGTRDSRDLCSDVALRSYKGYLANTFTYFSSERTRRQDLDKHHFMKTGPMRVRFEKWNKIESSMHRMLLTQPPPTSANLEYDDKHGEDKIKIVKSPTGVKLGGIWLAGMEVDTPYDQKKACWVEDEYGYDSDIVDKLKNFWAQKGEVYDGEDSDDSNVSDEDSDEGSEEDWEDYYGGDWSSEASEDDWEDEDSEDNDLEGWGSDDD</sequence>
<evidence type="ECO:0000256" key="1">
    <source>
        <dbReference type="SAM" id="MobiDB-lite"/>
    </source>
</evidence>
<dbReference type="KEGG" id="ffu:CLAFUR5_09317"/>
<reference evidence="2" key="1">
    <citation type="submission" date="2021-12" db="EMBL/GenBank/DDBJ databases">
        <authorList>
            <person name="Zaccaron A."/>
            <person name="Stergiopoulos I."/>
        </authorList>
    </citation>
    <scope>NUCLEOTIDE SEQUENCE</scope>
    <source>
        <strain evidence="2">Race5_Kim</strain>
    </source>
</reference>
<feature type="compositionally biased region" description="Acidic residues" evidence="1">
    <location>
        <begin position="311"/>
        <end position="334"/>
    </location>
</feature>
<dbReference type="Proteomes" id="UP000756132">
    <property type="component" value="Chromosome 9"/>
</dbReference>
<dbReference type="EMBL" id="CP090171">
    <property type="protein sequence ID" value="UJO21818.1"/>
    <property type="molecule type" value="Genomic_DNA"/>
</dbReference>
<gene>
    <name evidence="2" type="ORF">CLAFUR5_09317</name>
</gene>
<evidence type="ECO:0000313" key="2">
    <source>
        <dbReference type="EMBL" id="UJO21818.1"/>
    </source>
</evidence>
<reference evidence="2" key="2">
    <citation type="journal article" date="2022" name="Microb. Genom.">
        <title>A chromosome-scale genome assembly of the tomato pathogen Cladosporium fulvum reveals a compartmentalized genome architecture and the presence of a dispensable chromosome.</title>
        <authorList>
            <person name="Zaccaron A.Z."/>
            <person name="Chen L.H."/>
            <person name="Samaras A."/>
            <person name="Stergiopoulos I."/>
        </authorList>
    </citation>
    <scope>NUCLEOTIDE SEQUENCE</scope>
    <source>
        <strain evidence="2">Race5_Kim</strain>
    </source>
</reference>
<protein>
    <recommendedName>
        <fullName evidence="4">F-box domain-containing protein</fullName>
    </recommendedName>
</protein>
<evidence type="ECO:0008006" key="4">
    <source>
        <dbReference type="Google" id="ProtNLM"/>
    </source>
</evidence>
<proteinExistence type="predicted"/>
<name>A0A9Q8UTH4_PASFU</name>
<dbReference type="RefSeq" id="XP_047766184.1">
    <property type="nucleotide sequence ID" value="XM_047908465.1"/>
</dbReference>
<feature type="region of interest" description="Disordered" evidence="1">
    <location>
        <begin position="275"/>
        <end position="334"/>
    </location>
</feature>
<accession>A0A9Q8UTH4</accession>
<feature type="compositionally biased region" description="Acidic residues" evidence="1">
    <location>
        <begin position="276"/>
        <end position="303"/>
    </location>
</feature>
<dbReference type="GeneID" id="71989195"/>